<feature type="transmembrane region" description="Helical" evidence="8">
    <location>
        <begin position="68"/>
        <end position="88"/>
    </location>
</feature>
<dbReference type="PANTHER" id="PTHR11403">
    <property type="entry name" value="CYTOCHROME C OXIDASE SUBUNIT III"/>
    <property type="match status" value="1"/>
</dbReference>
<sequence>MSDSVDVSKGLPPNPEKATLEGKNKFLGFWVFLGGETIMFATFFGTFLGLRDGTAGGPSASELFSLPLVFIMTMLLLTSSLTSVLAMYSMKKNNFKNMMVLTGVTVLLGFAFLGFEIYEFYEYVHHGGLGFTTSAFGSSFYSLVGLHGAHVTFGLFWFITLMIRYSRTGITLTNAPKFYLASLYWHFIDVVWVFIFTVVYLMAIGGA</sequence>
<dbReference type="InterPro" id="IPR035973">
    <property type="entry name" value="Cyt_c_oxidase_su3-like_sf"/>
</dbReference>
<dbReference type="InterPro" id="IPR024791">
    <property type="entry name" value="Cyt_c/ubiquinol_Oxase_su3"/>
</dbReference>
<gene>
    <name evidence="10" type="ORF">SAMN04488054_102230</name>
</gene>
<feature type="transmembrane region" description="Helical" evidence="8">
    <location>
        <begin position="183"/>
        <end position="204"/>
    </location>
</feature>
<keyword evidence="6 8" id="KW-0472">Membrane</keyword>
<evidence type="ECO:0000259" key="9">
    <source>
        <dbReference type="PROSITE" id="PS50253"/>
    </source>
</evidence>
<comment type="subcellular location">
    <subcellularLocation>
        <location evidence="1 7">Cell membrane</location>
        <topology evidence="1 7">Multi-pass membrane protein</topology>
    </subcellularLocation>
</comment>
<name>A0A1I4ITT1_9BACI</name>
<dbReference type="Proteomes" id="UP000199668">
    <property type="component" value="Unassembled WGS sequence"/>
</dbReference>
<dbReference type="RefSeq" id="WP_090925491.1">
    <property type="nucleotide sequence ID" value="NZ_FOTY01000002.1"/>
</dbReference>
<organism evidence="10 11">
    <name type="scientific">Salibacterium qingdaonense</name>
    <dbReference type="NCBI Taxonomy" id="266892"/>
    <lineage>
        <taxon>Bacteria</taxon>
        <taxon>Bacillati</taxon>
        <taxon>Bacillota</taxon>
        <taxon>Bacilli</taxon>
        <taxon>Bacillales</taxon>
        <taxon>Bacillaceae</taxon>
    </lineage>
</organism>
<reference evidence="10 11" key="1">
    <citation type="submission" date="2016-10" db="EMBL/GenBank/DDBJ databases">
        <authorList>
            <person name="de Groot N.N."/>
        </authorList>
    </citation>
    <scope>NUCLEOTIDE SEQUENCE [LARGE SCALE GENOMIC DNA]</scope>
    <source>
        <strain evidence="10 11">CGMCC 1.6134</strain>
    </source>
</reference>
<keyword evidence="11" id="KW-1185">Reference proteome</keyword>
<evidence type="ECO:0000256" key="4">
    <source>
        <dbReference type="ARBA" id="ARBA00022692"/>
    </source>
</evidence>
<comment type="similarity">
    <text evidence="2 7">Belongs to the cytochrome c oxidase subunit 3 family.</text>
</comment>
<evidence type="ECO:0000256" key="1">
    <source>
        <dbReference type="ARBA" id="ARBA00004651"/>
    </source>
</evidence>
<dbReference type="InterPro" id="IPR033946">
    <property type="entry name" value="Ubiquinol_oxase_su3_dom"/>
</dbReference>
<evidence type="ECO:0000256" key="2">
    <source>
        <dbReference type="ARBA" id="ARBA00010581"/>
    </source>
</evidence>
<dbReference type="Gene3D" id="1.20.120.80">
    <property type="entry name" value="Cytochrome c oxidase, subunit III, four-helix bundle"/>
    <property type="match status" value="1"/>
</dbReference>
<protein>
    <submittedName>
        <fullName evidence="10">Cytochrome c oxidase subunit 3</fullName>
    </submittedName>
</protein>
<feature type="domain" description="Heme-copper oxidase subunit III family profile" evidence="9">
    <location>
        <begin position="27"/>
        <end position="204"/>
    </location>
</feature>
<dbReference type="AlphaFoldDB" id="A0A1I4ITT1"/>
<evidence type="ECO:0000256" key="3">
    <source>
        <dbReference type="ARBA" id="ARBA00022475"/>
    </source>
</evidence>
<dbReference type="SUPFAM" id="SSF81452">
    <property type="entry name" value="Cytochrome c oxidase subunit III-like"/>
    <property type="match status" value="1"/>
</dbReference>
<evidence type="ECO:0000256" key="5">
    <source>
        <dbReference type="ARBA" id="ARBA00022989"/>
    </source>
</evidence>
<keyword evidence="5 8" id="KW-1133">Transmembrane helix</keyword>
<dbReference type="InterPro" id="IPR000298">
    <property type="entry name" value="Cyt_c_oxidase-like_su3"/>
</dbReference>
<evidence type="ECO:0000256" key="6">
    <source>
        <dbReference type="ARBA" id="ARBA00023136"/>
    </source>
</evidence>
<evidence type="ECO:0000256" key="8">
    <source>
        <dbReference type="SAM" id="Phobius"/>
    </source>
</evidence>
<feature type="transmembrane region" description="Helical" evidence="8">
    <location>
        <begin position="27"/>
        <end position="48"/>
    </location>
</feature>
<dbReference type="CDD" id="cd02863">
    <property type="entry name" value="Ubiquinol_oxidase_III"/>
    <property type="match status" value="1"/>
</dbReference>
<evidence type="ECO:0000256" key="7">
    <source>
        <dbReference type="RuleBase" id="RU003376"/>
    </source>
</evidence>
<dbReference type="STRING" id="266892.SAMN04488054_102230"/>
<feature type="transmembrane region" description="Helical" evidence="8">
    <location>
        <begin position="100"/>
        <end position="121"/>
    </location>
</feature>
<dbReference type="GO" id="GO:0004129">
    <property type="term" value="F:cytochrome-c oxidase activity"/>
    <property type="evidence" value="ECO:0007669"/>
    <property type="project" value="InterPro"/>
</dbReference>
<evidence type="ECO:0000313" key="10">
    <source>
        <dbReference type="EMBL" id="SFL57725.1"/>
    </source>
</evidence>
<proteinExistence type="inferred from homology"/>
<dbReference type="GO" id="GO:0019646">
    <property type="term" value="P:aerobic electron transport chain"/>
    <property type="evidence" value="ECO:0007669"/>
    <property type="project" value="InterPro"/>
</dbReference>
<accession>A0A1I4ITT1</accession>
<dbReference type="FunFam" id="1.20.120.80:FF:000001">
    <property type="entry name" value="Cytochrome (Ubi)quinol oxidase subunit III"/>
    <property type="match status" value="1"/>
</dbReference>
<dbReference type="InterPro" id="IPR013833">
    <property type="entry name" value="Cyt_c_oxidase_su3_a-hlx"/>
</dbReference>
<dbReference type="PROSITE" id="PS50253">
    <property type="entry name" value="COX3"/>
    <property type="match status" value="1"/>
</dbReference>
<dbReference type="OrthoDB" id="9810850at2"/>
<keyword evidence="4 7" id="KW-0812">Transmembrane</keyword>
<dbReference type="EMBL" id="FOTY01000002">
    <property type="protein sequence ID" value="SFL57725.1"/>
    <property type="molecule type" value="Genomic_DNA"/>
</dbReference>
<evidence type="ECO:0000313" key="11">
    <source>
        <dbReference type="Proteomes" id="UP000199668"/>
    </source>
</evidence>
<keyword evidence="3" id="KW-1003">Cell membrane</keyword>
<dbReference type="GO" id="GO:0005886">
    <property type="term" value="C:plasma membrane"/>
    <property type="evidence" value="ECO:0007669"/>
    <property type="project" value="UniProtKB-SubCell"/>
</dbReference>
<dbReference type="Pfam" id="PF00510">
    <property type="entry name" value="COX3"/>
    <property type="match status" value="1"/>
</dbReference>
<dbReference type="PANTHER" id="PTHR11403:SF9">
    <property type="entry name" value="CYTOCHROME C OXIDASE SUBUNIT 3"/>
    <property type="match status" value="1"/>
</dbReference>
<feature type="transmembrane region" description="Helical" evidence="8">
    <location>
        <begin position="141"/>
        <end position="163"/>
    </location>
</feature>